<sequence length="113" mass="12743">MRCLESAEVTYYRGSDLRPSMGIVLKNVGKSMVRILGINDLSTHSRHVDQIQFQEPGESVSISFANSNANEQILDNTEYLSNTMSDRLRMNLRRRTIDYKHLDSNSSCVGCGV</sequence>
<evidence type="ECO:0000313" key="2">
    <source>
        <dbReference type="Proteomes" id="UP000279833"/>
    </source>
</evidence>
<proteinExistence type="predicted"/>
<reference evidence="1 2" key="2">
    <citation type="submission" date="2018-11" db="EMBL/GenBank/DDBJ databases">
        <authorList>
            <consortium name="Pathogen Informatics"/>
        </authorList>
    </citation>
    <scope>NUCLEOTIDE SEQUENCE [LARGE SCALE GENOMIC DNA]</scope>
    <source>
        <strain evidence="1">Dakar</strain>
        <strain evidence="2">Dakar, Senegal</strain>
    </source>
</reference>
<name>A0A183KSI4_9TREM</name>
<dbReference type="EMBL" id="UZAK01040518">
    <property type="protein sequence ID" value="VDP64729.1"/>
    <property type="molecule type" value="Genomic_DNA"/>
</dbReference>
<evidence type="ECO:0000313" key="3">
    <source>
        <dbReference type="WBParaSite" id="SCUD_0001802401-mRNA-1"/>
    </source>
</evidence>
<protein>
    <submittedName>
        <fullName evidence="3">Vesicle-fusing ATPase</fullName>
    </submittedName>
</protein>
<reference evidence="3" key="1">
    <citation type="submission" date="2016-06" db="UniProtKB">
        <authorList>
            <consortium name="WormBaseParasite"/>
        </authorList>
    </citation>
    <scope>IDENTIFICATION</scope>
</reference>
<dbReference type="Proteomes" id="UP000279833">
    <property type="component" value="Unassembled WGS sequence"/>
</dbReference>
<accession>A0A183KSI4</accession>
<evidence type="ECO:0000313" key="1">
    <source>
        <dbReference type="EMBL" id="VDP64729.1"/>
    </source>
</evidence>
<dbReference type="AlphaFoldDB" id="A0A183KSI4"/>
<dbReference type="WBParaSite" id="SCUD_0001802401-mRNA-1">
    <property type="protein sequence ID" value="SCUD_0001802401-mRNA-1"/>
    <property type="gene ID" value="SCUD_0001802401"/>
</dbReference>
<keyword evidence="2" id="KW-1185">Reference proteome</keyword>
<gene>
    <name evidence="1" type="ORF">SCUD_LOCUS18021</name>
</gene>
<organism evidence="3">
    <name type="scientific">Schistosoma curassoni</name>
    <dbReference type="NCBI Taxonomy" id="6186"/>
    <lineage>
        <taxon>Eukaryota</taxon>
        <taxon>Metazoa</taxon>
        <taxon>Spiralia</taxon>
        <taxon>Lophotrochozoa</taxon>
        <taxon>Platyhelminthes</taxon>
        <taxon>Trematoda</taxon>
        <taxon>Digenea</taxon>
        <taxon>Strigeidida</taxon>
        <taxon>Schistosomatoidea</taxon>
        <taxon>Schistosomatidae</taxon>
        <taxon>Schistosoma</taxon>
    </lineage>
</organism>